<keyword evidence="3" id="KW-0862">Zinc</keyword>
<keyword evidence="2" id="KW-0479">Metal-binding</keyword>
<comment type="similarity">
    <text evidence="1">Belongs to the Gfa family.</text>
</comment>
<evidence type="ECO:0000313" key="6">
    <source>
        <dbReference type="EMBL" id="WNG49558.1"/>
    </source>
</evidence>
<dbReference type="Proteomes" id="UP001611383">
    <property type="component" value="Chromosome"/>
</dbReference>
<dbReference type="InterPro" id="IPR011057">
    <property type="entry name" value="Mss4-like_sf"/>
</dbReference>
<dbReference type="Gene3D" id="3.90.1590.10">
    <property type="entry name" value="glutathione-dependent formaldehyde- activating enzyme (gfa)"/>
    <property type="match status" value="1"/>
</dbReference>
<name>A0ABY9X2C6_9BACT</name>
<organism evidence="6 7">
    <name type="scientific">Archangium minus</name>
    <dbReference type="NCBI Taxonomy" id="83450"/>
    <lineage>
        <taxon>Bacteria</taxon>
        <taxon>Pseudomonadati</taxon>
        <taxon>Myxococcota</taxon>
        <taxon>Myxococcia</taxon>
        <taxon>Myxococcales</taxon>
        <taxon>Cystobacterineae</taxon>
        <taxon>Archangiaceae</taxon>
        <taxon>Archangium</taxon>
    </lineage>
</organism>
<dbReference type="EMBL" id="CP043494">
    <property type="protein sequence ID" value="WNG49558.1"/>
    <property type="molecule type" value="Genomic_DNA"/>
</dbReference>
<evidence type="ECO:0000256" key="4">
    <source>
        <dbReference type="ARBA" id="ARBA00023239"/>
    </source>
</evidence>
<evidence type="ECO:0000259" key="5">
    <source>
        <dbReference type="PROSITE" id="PS51891"/>
    </source>
</evidence>
<protein>
    <submittedName>
        <fullName evidence="6">GFA family protein</fullName>
    </submittedName>
</protein>
<dbReference type="Pfam" id="PF04828">
    <property type="entry name" value="GFA"/>
    <property type="match status" value="1"/>
</dbReference>
<evidence type="ECO:0000256" key="2">
    <source>
        <dbReference type="ARBA" id="ARBA00022723"/>
    </source>
</evidence>
<keyword evidence="7" id="KW-1185">Reference proteome</keyword>
<accession>A0ABY9X2C6</accession>
<feature type="domain" description="CENP-V/GFA" evidence="5">
    <location>
        <begin position="3"/>
        <end position="121"/>
    </location>
</feature>
<dbReference type="PANTHER" id="PTHR33337:SF40">
    <property type="entry name" value="CENP-V_GFA DOMAIN-CONTAINING PROTEIN-RELATED"/>
    <property type="match status" value="1"/>
</dbReference>
<keyword evidence="4" id="KW-0456">Lyase</keyword>
<dbReference type="PROSITE" id="PS51891">
    <property type="entry name" value="CENP_V_GFA"/>
    <property type="match status" value="1"/>
</dbReference>
<dbReference type="InterPro" id="IPR006913">
    <property type="entry name" value="CENP-V/GFA"/>
</dbReference>
<evidence type="ECO:0000256" key="1">
    <source>
        <dbReference type="ARBA" id="ARBA00005495"/>
    </source>
</evidence>
<evidence type="ECO:0000313" key="7">
    <source>
        <dbReference type="Proteomes" id="UP001611383"/>
    </source>
</evidence>
<sequence length="148" mass="15807">MSILGGCRCGAVSYTLAIDVLPATYACHCLDCQTWSGSAFAQHALLPEDVIAVTGPVVLYEHEGPGGQPSCQRVCGVCHTRIYNTNAAVPGLVVVRAGTLADSHLLDPVAHIWVKRKQPWVVIPDGVPSWPESPSPEEFAAAVRRHRG</sequence>
<gene>
    <name evidence="6" type="ORF">F0U60_39630</name>
</gene>
<dbReference type="PANTHER" id="PTHR33337">
    <property type="entry name" value="GFA DOMAIN-CONTAINING PROTEIN"/>
    <property type="match status" value="1"/>
</dbReference>
<dbReference type="RefSeq" id="WP_395807592.1">
    <property type="nucleotide sequence ID" value="NZ_CP043494.1"/>
</dbReference>
<evidence type="ECO:0000256" key="3">
    <source>
        <dbReference type="ARBA" id="ARBA00022833"/>
    </source>
</evidence>
<dbReference type="SUPFAM" id="SSF51316">
    <property type="entry name" value="Mss4-like"/>
    <property type="match status" value="1"/>
</dbReference>
<reference evidence="6 7" key="1">
    <citation type="submission" date="2019-08" db="EMBL/GenBank/DDBJ databases">
        <title>Archangium and Cystobacter genomes.</title>
        <authorList>
            <person name="Chen I.-C.K."/>
            <person name="Wielgoss S."/>
        </authorList>
    </citation>
    <scope>NUCLEOTIDE SEQUENCE [LARGE SCALE GENOMIC DNA]</scope>
    <source>
        <strain evidence="6 7">Cbm 6</strain>
    </source>
</reference>
<proteinExistence type="inferred from homology"/>